<dbReference type="SFLD" id="SFLDG01212">
    <property type="entry name" value="Phytoene_synthase_like"/>
    <property type="match status" value="1"/>
</dbReference>
<dbReference type="PANTHER" id="PTHR31480">
    <property type="entry name" value="BIFUNCTIONAL LYCOPENE CYCLASE/PHYTOENE SYNTHASE"/>
    <property type="match status" value="1"/>
</dbReference>
<dbReference type="GO" id="GO:0008299">
    <property type="term" value="P:isoprenoid biosynthetic process"/>
    <property type="evidence" value="ECO:0007669"/>
    <property type="project" value="UniProtKB-ARBA"/>
</dbReference>
<dbReference type="EMBL" id="JPFK01000003">
    <property type="protein sequence ID" value="KFB01835.1"/>
    <property type="molecule type" value="Genomic_DNA"/>
</dbReference>
<accession>A0A084TM99</accession>
<dbReference type="Proteomes" id="UP000028521">
    <property type="component" value="Unassembled WGS sequence"/>
</dbReference>
<proteinExistence type="predicted"/>
<evidence type="ECO:0000313" key="2">
    <source>
        <dbReference type="EMBL" id="KFB01835.1"/>
    </source>
</evidence>
<name>A0A084TM99_9FLAO</name>
<keyword evidence="3" id="KW-1185">Reference proteome</keyword>
<dbReference type="InterPro" id="IPR019845">
    <property type="entry name" value="Squalene/phytoene_synthase_CS"/>
</dbReference>
<dbReference type="eggNOG" id="COG1562">
    <property type="taxonomic scope" value="Bacteria"/>
</dbReference>
<organism evidence="2 3">
    <name type="scientific">Mangrovimonas yunxiaonensis</name>
    <dbReference type="NCBI Taxonomy" id="1197477"/>
    <lineage>
        <taxon>Bacteria</taxon>
        <taxon>Pseudomonadati</taxon>
        <taxon>Bacteroidota</taxon>
        <taxon>Flavobacteriia</taxon>
        <taxon>Flavobacteriales</taxon>
        <taxon>Flavobacteriaceae</taxon>
        <taxon>Mangrovimonas</taxon>
    </lineage>
</organism>
<reference evidence="3" key="2">
    <citation type="submission" date="2014-07" db="EMBL/GenBank/DDBJ databases">
        <title>Genome sequence of Mangrovimonas yunxiaonensis.</title>
        <authorList>
            <person name="Li Y."/>
            <person name="Zheng T."/>
        </authorList>
    </citation>
    <scope>NUCLEOTIDE SEQUENCE [LARGE SCALE GENOMIC DNA]</scope>
    <source>
        <strain evidence="3">LY01</strain>
    </source>
</reference>
<dbReference type="Gene3D" id="1.10.600.10">
    <property type="entry name" value="Farnesyl Diphosphate Synthase"/>
    <property type="match status" value="1"/>
</dbReference>
<dbReference type="InterPro" id="IPR008949">
    <property type="entry name" value="Isoprenoid_synthase_dom_sf"/>
</dbReference>
<dbReference type="PROSITE" id="PS01045">
    <property type="entry name" value="SQUALEN_PHYTOEN_SYN_2"/>
    <property type="match status" value="1"/>
</dbReference>
<dbReference type="OrthoDB" id="9787280at2"/>
<gene>
    <name evidence="2" type="ORF">IA57_02890</name>
</gene>
<dbReference type="STRING" id="1197477.IA57_02890"/>
<evidence type="ECO:0000256" key="1">
    <source>
        <dbReference type="ARBA" id="ARBA00022679"/>
    </source>
</evidence>
<dbReference type="InterPro" id="IPR002060">
    <property type="entry name" value="Squ/phyt_synthse"/>
</dbReference>
<protein>
    <submittedName>
        <fullName evidence="2">Phytoene synthase</fullName>
    </submittedName>
</protein>
<dbReference type="GO" id="GO:0004311">
    <property type="term" value="F:geranylgeranyl diphosphate synthase activity"/>
    <property type="evidence" value="ECO:0007669"/>
    <property type="project" value="InterPro"/>
</dbReference>
<dbReference type="SFLD" id="SFLDG01018">
    <property type="entry name" value="Squalene/Phytoene_Synthase_Lik"/>
    <property type="match status" value="1"/>
</dbReference>
<dbReference type="InterPro" id="IPR044843">
    <property type="entry name" value="Trans_IPPS_bact-type"/>
</dbReference>
<dbReference type="SUPFAM" id="SSF48576">
    <property type="entry name" value="Terpenoid synthases"/>
    <property type="match status" value="1"/>
</dbReference>
<keyword evidence="1" id="KW-0808">Transferase</keyword>
<reference evidence="2 3" key="1">
    <citation type="journal article" date="2014" name="Genome Announc.">
        <title>Draft Genome Sequence of the Algicidal Bacterium Mangrovimonas yunxiaonensis Strain LY01.</title>
        <authorList>
            <person name="Li Y."/>
            <person name="Zhu H."/>
            <person name="Li C."/>
            <person name="Zhang H."/>
            <person name="Chen Z."/>
            <person name="Zheng W."/>
            <person name="Xu H."/>
            <person name="Zheng T."/>
        </authorList>
    </citation>
    <scope>NUCLEOTIDE SEQUENCE [LARGE SCALE GENOMIC DNA]</scope>
    <source>
        <strain evidence="2 3">LY01</strain>
    </source>
</reference>
<dbReference type="SFLD" id="SFLDS00005">
    <property type="entry name" value="Isoprenoid_Synthase_Type_I"/>
    <property type="match status" value="1"/>
</dbReference>
<dbReference type="RefSeq" id="WP_036119001.1">
    <property type="nucleotide sequence ID" value="NZ_BMET01000002.1"/>
</dbReference>
<dbReference type="AlphaFoldDB" id="A0A084TM99"/>
<evidence type="ECO:0000313" key="3">
    <source>
        <dbReference type="Proteomes" id="UP000028521"/>
    </source>
</evidence>
<sequence length="278" mass="32623">MKALFDTSSLKCSEIITKTYSTSFSLGIKLFAPSIRPNIYAIYGFVRYADEIVDSFTNYNQETLFKDFVEDYHKALKYKISLNPIINAFQEVVHKYKLHAYVEDFLKRMEADLTVYDYTTKEDFENYIYGSADVVGLMCLRVFVNNDETKFQELKQAAKHLGSAFQKVNFLRDFKDDTQTLGRSYFPNLQNNTLNNLTKQEIIDDIELDFNEAYKGIIQLPIESRLGVYIAYRYYLKLLKKLKSTDSEHITNKRIRISNGIKLFILTKSYIRYKLHAF</sequence>
<dbReference type="Pfam" id="PF00494">
    <property type="entry name" value="SQS_PSY"/>
    <property type="match status" value="1"/>
</dbReference>
<comment type="caution">
    <text evidence="2">The sequence shown here is derived from an EMBL/GenBank/DDBJ whole genome shotgun (WGS) entry which is preliminary data.</text>
</comment>